<feature type="region of interest" description="Disordered" evidence="2">
    <location>
        <begin position="739"/>
        <end position="759"/>
    </location>
</feature>
<feature type="compositionally biased region" description="Low complexity" evidence="2">
    <location>
        <begin position="337"/>
        <end position="347"/>
    </location>
</feature>
<reference evidence="3 4" key="1">
    <citation type="submission" date="2024-03" db="EMBL/GenBank/DDBJ databases">
        <title>Complete genome sequence of the green alga Chloropicon roscoffensis RCC1871.</title>
        <authorList>
            <person name="Lemieux C."/>
            <person name="Pombert J.-F."/>
            <person name="Otis C."/>
            <person name="Turmel M."/>
        </authorList>
    </citation>
    <scope>NUCLEOTIDE SEQUENCE [LARGE SCALE GENOMIC DNA]</scope>
    <source>
        <strain evidence="3 4">RCC1871</strain>
    </source>
</reference>
<feature type="region of interest" description="Disordered" evidence="2">
    <location>
        <begin position="151"/>
        <end position="625"/>
    </location>
</feature>
<feature type="compositionally biased region" description="Basic and acidic residues" evidence="2">
    <location>
        <begin position="163"/>
        <end position="181"/>
    </location>
</feature>
<feature type="coiled-coil region" evidence="1">
    <location>
        <begin position="813"/>
        <end position="857"/>
    </location>
</feature>
<feature type="coiled-coil region" evidence="1">
    <location>
        <begin position="696"/>
        <end position="723"/>
    </location>
</feature>
<feature type="compositionally biased region" description="Basic and acidic residues" evidence="2">
    <location>
        <begin position="503"/>
        <end position="518"/>
    </location>
</feature>
<organism evidence="3 4">
    <name type="scientific">Chloropicon roscoffensis</name>
    <dbReference type="NCBI Taxonomy" id="1461544"/>
    <lineage>
        <taxon>Eukaryota</taxon>
        <taxon>Viridiplantae</taxon>
        <taxon>Chlorophyta</taxon>
        <taxon>Chloropicophyceae</taxon>
        <taxon>Chloropicales</taxon>
        <taxon>Chloropicaceae</taxon>
        <taxon>Chloropicon</taxon>
    </lineage>
</organism>
<protein>
    <submittedName>
        <fullName evidence="3">Uncharacterized protein</fullName>
    </submittedName>
</protein>
<dbReference type="AlphaFoldDB" id="A0AAX4PAT8"/>
<feature type="compositionally biased region" description="Polar residues" evidence="2">
    <location>
        <begin position="529"/>
        <end position="548"/>
    </location>
</feature>
<sequence>MNTNKIFRIFAKDLQAGKDKKFVGVVETVPPNNVITLTIPTLKEAFVFSAHDPMKASMVDDEDLCVKFTATLTDGSGPGETQEYLFFFSTEIKVKAFIKEADSLIRAAKTTGKGSTEAAVIRRNSLINSDGKLKTGKLLKRFSQIVFEQPIKEAKEEEEEDTSEGKSSAEEAEEADAREGDVGASATAPEPQESSEDEEAEPEPEPESDSDDGGLGKIAPPAVLDKIDVPRKTSPSRKSNFKEPEPEPEPESDSDDGGLGKIAPPAVLDKIDVPRKTSPSRKSSFKNSPKWIKVLPEPKQALVPESEVEIPDPAPRQAPVDPFLAAASMLVDGLPTSSGEDSTSSGEVEGEAESEGPTRSLDSQVVATEPPRYRSSVDNVDVTAPSFFQLPEEPEQVTKTSSLDNRDVTVPNFIQLPTDGPATEETLETSSSDGDDSQFEQFLFKEKTASDASPKESIDLPDEYVMEDSDSSEEEVTPPPIRLNRSNRRPSALRHSFVSTPRPAEEVGAAEKRSRQSDSSKSVFFSESNKVASGATLSEQLGQAQTAITRAKAPSLDSQMSNSSPPYRSGASYTAAAPAPSFDTPEADDRSEDQEEPGPPPLPPVSASRKSPTPEVAVVPQAQTPLRDYGKDVEAILREKELHFERMLRQKDVEHQTRIENILREQNKKSSNDEKRFEMLKQGLDKEGLSLQQNLAGEMHEMRQGYERRIESLEQQLRSDESGRLKQIREEYDHMRKTMQEDFDHNMRKRESEVRADEANKLQQVREEYQKRIEKMRGEFEAAQVESQRNYEIKLGEQESLREHEEKKFEMVKSGYEEKIAKMEKKYESLAKTFKALKNHELDLQKKSEDQKAKEEMQKLHTILSLTWNMLSTVDSEIAHFESLELPGFDWDRHVVSIHGHQQQNQKYSLADLPRSSAPDATLGLEPPPLISSSNTAR</sequence>
<feature type="compositionally biased region" description="Acidic residues" evidence="2">
    <location>
        <begin position="459"/>
        <end position="476"/>
    </location>
</feature>
<feature type="compositionally biased region" description="Acidic residues" evidence="2">
    <location>
        <begin position="585"/>
        <end position="596"/>
    </location>
</feature>
<evidence type="ECO:0000256" key="1">
    <source>
        <dbReference type="SAM" id="Coils"/>
    </source>
</evidence>
<feature type="compositionally biased region" description="Low complexity" evidence="2">
    <location>
        <begin position="519"/>
        <end position="528"/>
    </location>
</feature>
<feature type="compositionally biased region" description="Acidic residues" evidence="2">
    <location>
        <begin position="193"/>
        <end position="212"/>
    </location>
</feature>
<proteinExistence type="predicted"/>
<accession>A0AAX4PAT8</accession>
<keyword evidence="1" id="KW-0175">Coiled coil</keyword>
<evidence type="ECO:0000313" key="3">
    <source>
        <dbReference type="EMBL" id="WZN63430.1"/>
    </source>
</evidence>
<name>A0AAX4PAT8_9CHLO</name>
<evidence type="ECO:0000256" key="2">
    <source>
        <dbReference type="SAM" id="MobiDB-lite"/>
    </source>
</evidence>
<keyword evidence="4" id="KW-1185">Reference proteome</keyword>
<feature type="coiled-coil region" evidence="1">
    <location>
        <begin position="759"/>
        <end position="786"/>
    </location>
</feature>
<feature type="compositionally biased region" description="Basic and acidic residues" evidence="2">
    <location>
        <begin position="443"/>
        <end position="458"/>
    </location>
</feature>
<dbReference type="Proteomes" id="UP001472866">
    <property type="component" value="Chromosome 07"/>
</dbReference>
<feature type="compositionally biased region" description="Acidic residues" evidence="2">
    <location>
        <begin position="246"/>
        <end position="256"/>
    </location>
</feature>
<feature type="region of interest" description="Disordered" evidence="2">
    <location>
        <begin position="913"/>
        <end position="938"/>
    </location>
</feature>
<dbReference type="EMBL" id="CP151507">
    <property type="protein sequence ID" value="WZN63430.1"/>
    <property type="molecule type" value="Genomic_DNA"/>
</dbReference>
<feature type="compositionally biased region" description="Polar residues" evidence="2">
    <location>
        <begin position="556"/>
        <end position="566"/>
    </location>
</feature>
<evidence type="ECO:0000313" key="4">
    <source>
        <dbReference type="Proteomes" id="UP001472866"/>
    </source>
</evidence>
<gene>
    <name evidence="3" type="ORF">HKI87_07g49790</name>
</gene>